<proteinExistence type="predicted"/>
<feature type="transmembrane region" description="Helical" evidence="1">
    <location>
        <begin position="47"/>
        <end position="65"/>
    </location>
</feature>
<dbReference type="Proteomes" id="UP000179467">
    <property type="component" value="Unassembled WGS sequence"/>
</dbReference>
<feature type="transmembrane region" description="Helical" evidence="1">
    <location>
        <begin position="219"/>
        <end position="239"/>
    </location>
</feature>
<feature type="transmembrane region" description="Helical" evidence="1">
    <location>
        <begin position="113"/>
        <end position="135"/>
    </location>
</feature>
<protein>
    <recommendedName>
        <fullName evidence="4">Sodium Bile acid symporter family protein</fullName>
    </recommendedName>
</protein>
<name>A0A1S1HCV7_9SPHN</name>
<evidence type="ECO:0008006" key="4">
    <source>
        <dbReference type="Google" id="ProtNLM"/>
    </source>
</evidence>
<dbReference type="PANTHER" id="PTHR18640">
    <property type="entry name" value="SOLUTE CARRIER FAMILY 10 MEMBER 7"/>
    <property type="match status" value="1"/>
</dbReference>
<keyword evidence="1" id="KW-0472">Membrane</keyword>
<evidence type="ECO:0000256" key="1">
    <source>
        <dbReference type="SAM" id="Phobius"/>
    </source>
</evidence>
<feature type="transmembrane region" description="Helical" evidence="1">
    <location>
        <begin position="180"/>
        <end position="198"/>
    </location>
</feature>
<evidence type="ECO:0000313" key="2">
    <source>
        <dbReference type="EMBL" id="OHT19975.1"/>
    </source>
</evidence>
<gene>
    <name evidence="2" type="ORF">BHE75_01969</name>
</gene>
<accession>A0A1S1HCV7</accession>
<feature type="transmembrane region" description="Helical" evidence="1">
    <location>
        <begin position="245"/>
        <end position="272"/>
    </location>
</feature>
<keyword evidence="1" id="KW-1133">Transmembrane helix</keyword>
<dbReference type="AlphaFoldDB" id="A0A1S1HCV7"/>
<dbReference type="EMBL" id="MIPT01000001">
    <property type="protein sequence ID" value="OHT19975.1"/>
    <property type="molecule type" value="Genomic_DNA"/>
</dbReference>
<dbReference type="Pfam" id="PF13593">
    <property type="entry name" value="SBF_like"/>
    <property type="match status" value="1"/>
</dbReference>
<dbReference type="PANTHER" id="PTHR18640:SF5">
    <property type="entry name" value="SODIUM_BILE ACID COTRANSPORTER 7"/>
    <property type="match status" value="1"/>
</dbReference>
<organism evidence="2 3">
    <name type="scientific">Edaphosphingomonas haloaromaticamans</name>
    <dbReference type="NCBI Taxonomy" id="653954"/>
    <lineage>
        <taxon>Bacteria</taxon>
        <taxon>Pseudomonadati</taxon>
        <taxon>Pseudomonadota</taxon>
        <taxon>Alphaproteobacteria</taxon>
        <taxon>Sphingomonadales</taxon>
        <taxon>Rhizorhabdaceae</taxon>
        <taxon>Edaphosphingomonas</taxon>
    </lineage>
</organism>
<feature type="transmembrane region" description="Helical" evidence="1">
    <location>
        <begin position="21"/>
        <end position="41"/>
    </location>
</feature>
<feature type="transmembrane region" description="Helical" evidence="1">
    <location>
        <begin position="86"/>
        <end position="107"/>
    </location>
</feature>
<dbReference type="PIRSF" id="PIRSF026166">
    <property type="entry name" value="UCP026166"/>
    <property type="match status" value="1"/>
</dbReference>
<feature type="transmembrane region" description="Helical" evidence="1">
    <location>
        <begin position="142"/>
        <end position="160"/>
    </location>
</feature>
<comment type="caution">
    <text evidence="2">The sequence shown here is derived from an EMBL/GenBank/DDBJ whole genome shotgun (WGS) entry which is preliminary data.</text>
</comment>
<dbReference type="Gene3D" id="1.20.1530.20">
    <property type="match status" value="1"/>
</dbReference>
<keyword evidence="1" id="KW-0812">Transmembrane</keyword>
<dbReference type="GO" id="GO:0005886">
    <property type="term" value="C:plasma membrane"/>
    <property type="evidence" value="ECO:0007669"/>
    <property type="project" value="TreeGrafter"/>
</dbReference>
<evidence type="ECO:0000313" key="3">
    <source>
        <dbReference type="Proteomes" id="UP000179467"/>
    </source>
</evidence>
<reference evidence="2 3" key="1">
    <citation type="submission" date="2016-09" db="EMBL/GenBank/DDBJ databases">
        <title>Metabolic pathway, cell adaptation mechanisms and a novel monoxygenase revealed through proteogenomic-transcription analysis of a Sphingomonas haloaromaticamans strain degrading the fungicide ortho-phenylphenol.</title>
        <authorList>
            <person name="Perruchon C."/>
            <person name="Papadopoulou E.S."/>
            <person name="Rousidou C."/>
            <person name="Vasileiadis S."/>
            <person name="Tanou G."/>
            <person name="Amoutzias G."/>
            <person name="Molassiotis A."/>
            <person name="Karpouzas D.G."/>
        </authorList>
    </citation>
    <scope>NUCLEOTIDE SEQUENCE [LARGE SCALE GENOMIC DNA]</scope>
    <source>
        <strain evidence="2 3">P3</strain>
    </source>
</reference>
<sequence>MGFRPWQRRTLRLSAKAMLRRLIPDPFILALLATVALATILPAHGAFAGAVDVAATAAIVLLFFFHGAKLPREAIVEALGHWRLHLTILACTFVMFPLLVLLLQWLAPGLLPSRLWTGMLFMAALPGTVQSAVAFTSIARGNVAAAIASSSASQLIGIFLTPPLVGLLADAHGGTVDTAGVGRIFLVLFAPFVVGHLLRPWIGAWVSRNRKLIALSDRSAILLAVYGAFSAAVIEGIWSRLPLPVLGMLVVVCLAILAFALAFTSGVARLLGFSRADRIAIMFCGTKKSIVQGVPMARVLFAPADVGLILMPILLFHQFQLMACAWIARRYAAQGESAQTDGAQA</sequence>
<dbReference type="InterPro" id="IPR016833">
    <property type="entry name" value="Put_Na-Bile_cotransptr"/>
</dbReference>
<keyword evidence="3" id="KW-1185">Reference proteome</keyword>
<dbReference type="InterPro" id="IPR038770">
    <property type="entry name" value="Na+/solute_symporter_sf"/>
</dbReference>